<dbReference type="Pfam" id="PF09339">
    <property type="entry name" value="HTH_IclR"/>
    <property type="match status" value="1"/>
</dbReference>
<evidence type="ECO:0000256" key="1">
    <source>
        <dbReference type="ARBA" id="ARBA00023015"/>
    </source>
</evidence>
<evidence type="ECO:0000256" key="2">
    <source>
        <dbReference type="ARBA" id="ARBA00023163"/>
    </source>
</evidence>
<name>A0A7K0DBG0_9NOCA</name>
<organism evidence="4 5">
    <name type="scientific">Nocardia macrotermitis</name>
    <dbReference type="NCBI Taxonomy" id="2585198"/>
    <lineage>
        <taxon>Bacteria</taxon>
        <taxon>Bacillati</taxon>
        <taxon>Actinomycetota</taxon>
        <taxon>Actinomycetes</taxon>
        <taxon>Mycobacteriales</taxon>
        <taxon>Nocardiaceae</taxon>
        <taxon>Nocardia</taxon>
    </lineage>
</organism>
<sequence length="293" mass="31205">MPGATSAPTARALDAIESLARAGQTRMRFSDIVSELGLTQATAHAILKTLCDRGWADRDPVDKTFSLGPAAAVVAARIDAARPFTHAARAAAVAVHRDVGYPTSLVERTGDTLVITAIEGGDPDHPAGIPGDRIPYAPPFGVAFAAWDTPEGQRAWIRQAAASDPAVEQRLDSILARTRERGFDIDWTTPALAQHAQLVGTMHGDGLPPRIRRPLERLLAEFATVGYLSDDDPARETQPIVTISAPVFDHRQRVPLIVGVHPLCALTADRIEAIGQCLMRATAAVGSKRSGTV</sequence>
<dbReference type="AlphaFoldDB" id="A0A7K0DBG0"/>
<keyword evidence="5" id="KW-1185">Reference proteome</keyword>
<dbReference type="Gene3D" id="1.10.10.10">
    <property type="entry name" value="Winged helix-like DNA-binding domain superfamily/Winged helix DNA-binding domain"/>
    <property type="match status" value="1"/>
</dbReference>
<dbReference type="OrthoDB" id="7495200at2"/>
<dbReference type="PANTHER" id="PTHR30136">
    <property type="entry name" value="HELIX-TURN-HELIX TRANSCRIPTIONAL REGULATOR, ICLR FAMILY"/>
    <property type="match status" value="1"/>
</dbReference>
<dbReference type="InterPro" id="IPR036390">
    <property type="entry name" value="WH_DNA-bd_sf"/>
</dbReference>
<dbReference type="RefSeq" id="WP_153414392.1">
    <property type="nucleotide sequence ID" value="NZ_WEGK01000014.1"/>
</dbReference>
<dbReference type="Proteomes" id="UP000438448">
    <property type="component" value="Unassembled WGS sequence"/>
</dbReference>
<dbReference type="GO" id="GO:0045892">
    <property type="term" value="P:negative regulation of DNA-templated transcription"/>
    <property type="evidence" value="ECO:0007669"/>
    <property type="project" value="TreeGrafter"/>
</dbReference>
<dbReference type="GO" id="GO:0003677">
    <property type="term" value="F:DNA binding"/>
    <property type="evidence" value="ECO:0007669"/>
    <property type="project" value="InterPro"/>
</dbReference>
<dbReference type="GO" id="GO:0003700">
    <property type="term" value="F:DNA-binding transcription factor activity"/>
    <property type="evidence" value="ECO:0007669"/>
    <property type="project" value="TreeGrafter"/>
</dbReference>
<dbReference type="SMART" id="SM00346">
    <property type="entry name" value="HTH_ICLR"/>
    <property type="match status" value="1"/>
</dbReference>
<gene>
    <name evidence="4" type="ORF">NRB20_57500</name>
</gene>
<accession>A0A7K0DBG0</accession>
<keyword evidence="2" id="KW-0804">Transcription</keyword>
<comment type="caution">
    <text evidence="4">The sequence shown here is derived from an EMBL/GenBank/DDBJ whole genome shotgun (WGS) entry which is preliminary data.</text>
</comment>
<reference evidence="4 5" key="1">
    <citation type="submission" date="2019-10" db="EMBL/GenBank/DDBJ databases">
        <title>Nocardia macrotermitis sp. nov. and Nocardia aurantia sp. nov., isolated from the gut of fungus growing-termite Macrotermes natalensis.</title>
        <authorList>
            <person name="Benndorf R."/>
            <person name="Schwitalla J."/>
            <person name="Martin K."/>
            <person name="De Beer W."/>
            <person name="Kaster A.-K."/>
            <person name="Vollmers J."/>
            <person name="Poulsen M."/>
            <person name="Beemelmanns C."/>
        </authorList>
    </citation>
    <scope>NUCLEOTIDE SEQUENCE [LARGE SCALE GENOMIC DNA]</scope>
    <source>
        <strain evidence="4 5">RB20</strain>
    </source>
</reference>
<keyword evidence="1" id="KW-0805">Transcription regulation</keyword>
<dbReference type="InterPro" id="IPR029016">
    <property type="entry name" value="GAF-like_dom_sf"/>
</dbReference>
<dbReference type="PANTHER" id="PTHR30136:SF24">
    <property type="entry name" value="HTH-TYPE TRANSCRIPTIONAL REPRESSOR ALLR"/>
    <property type="match status" value="1"/>
</dbReference>
<dbReference type="InterPro" id="IPR005471">
    <property type="entry name" value="Tscrpt_reg_IclR_N"/>
</dbReference>
<dbReference type="InterPro" id="IPR050707">
    <property type="entry name" value="HTH_MetabolicPath_Reg"/>
</dbReference>
<evidence type="ECO:0000313" key="5">
    <source>
        <dbReference type="Proteomes" id="UP000438448"/>
    </source>
</evidence>
<dbReference type="Gene3D" id="3.30.450.40">
    <property type="match status" value="1"/>
</dbReference>
<evidence type="ECO:0000313" key="4">
    <source>
        <dbReference type="EMBL" id="MQY22632.1"/>
    </source>
</evidence>
<dbReference type="InterPro" id="IPR036388">
    <property type="entry name" value="WH-like_DNA-bd_sf"/>
</dbReference>
<protein>
    <recommendedName>
        <fullName evidence="3">HTH iclR-type domain-containing protein</fullName>
    </recommendedName>
</protein>
<dbReference type="PROSITE" id="PS51077">
    <property type="entry name" value="HTH_ICLR"/>
    <property type="match status" value="1"/>
</dbReference>
<dbReference type="EMBL" id="WEGK01000014">
    <property type="protein sequence ID" value="MQY22632.1"/>
    <property type="molecule type" value="Genomic_DNA"/>
</dbReference>
<feature type="domain" description="HTH iclR-type" evidence="3">
    <location>
        <begin position="6"/>
        <end position="69"/>
    </location>
</feature>
<proteinExistence type="predicted"/>
<evidence type="ECO:0000259" key="3">
    <source>
        <dbReference type="PROSITE" id="PS51077"/>
    </source>
</evidence>
<dbReference type="SUPFAM" id="SSF46785">
    <property type="entry name" value="Winged helix' DNA-binding domain"/>
    <property type="match status" value="1"/>
</dbReference>